<dbReference type="SUPFAM" id="SSF52218">
    <property type="entry name" value="Flavoproteins"/>
    <property type="match status" value="1"/>
</dbReference>
<dbReference type="RefSeq" id="WP_380549602.1">
    <property type="nucleotide sequence ID" value="NZ_JBHEZY010000002.1"/>
</dbReference>
<dbReference type="PANTHER" id="PTHR30543">
    <property type="entry name" value="CHROMATE REDUCTASE"/>
    <property type="match status" value="1"/>
</dbReference>
<dbReference type="Pfam" id="PF03358">
    <property type="entry name" value="FMN_red"/>
    <property type="match status" value="1"/>
</dbReference>
<proteinExistence type="predicted"/>
<evidence type="ECO:0000259" key="1">
    <source>
        <dbReference type="Pfam" id="PF03358"/>
    </source>
</evidence>
<dbReference type="InterPro" id="IPR050712">
    <property type="entry name" value="NAD(P)H-dep_reductase"/>
</dbReference>
<dbReference type="InterPro" id="IPR029039">
    <property type="entry name" value="Flavoprotein-like_sf"/>
</dbReference>
<dbReference type="Proteomes" id="UP001592530">
    <property type="component" value="Unassembled WGS sequence"/>
</dbReference>
<evidence type="ECO:0000313" key="2">
    <source>
        <dbReference type="EMBL" id="MFC1430246.1"/>
    </source>
</evidence>
<name>A0ABV6WW85_9ACTN</name>
<evidence type="ECO:0000313" key="3">
    <source>
        <dbReference type="Proteomes" id="UP001592530"/>
    </source>
</evidence>
<dbReference type="PANTHER" id="PTHR30543:SF21">
    <property type="entry name" value="NAD(P)H-DEPENDENT FMN REDUCTASE LOT6"/>
    <property type="match status" value="1"/>
</dbReference>
<reference evidence="2 3" key="1">
    <citation type="submission" date="2024-09" db="EMBL/GenBank/DDBJ databases">
        <authorList>
            <person name="Lee S.D."/>
        </authorList>
    </citation>
    <scope>NUCLEOTIDE SEQUENCE [LARGE SCALE GENOMIC DNA]</scope>
    <source>
        <strain evidence="2 3">N1-3</strain>
    </source>
</reference>
<comment type="caution">
    <text evidence="2">The sequence shown here is derived from an EMBL/GenBank/DDBJ whole genome shotgun (WGS) entry which is preliminary data.</text>
</comment>
<gene>
    <name evidence="2" type="ORF">ACEZDB_06165</name>
</gene>
<dbReference type="Gene3D" id="3.40.50.360">
    <property type="match status" value="1"/>
</dbReference>
<accession>A0ABV6WW85</accession>
<keyword evidence="2" id="KW-0560">Oxidoreductase</keyword>
<protein>
    <submittedName>
        <fullName evidence="2">NADPH-dependent FMN reductase</fullName>
        <ecNumber evidence="2">1.-.-.-</ecNumber>
    </submittedName>
</protein>
<feature type="domain" description="NADPH-dependent FMN reductase-like" evidence="1">
    <location>
        <begin position="10"/>
        <end position="144"/>
    </location>
</feature>
<dbReference type="GO" id="GO:0016491">
    <property type="term" value="F:oxidoreductase activity"/>
    <property type="evidence" value="ECO:0007669"/>
    <property type="project" value="UniProtKB-KW"/>
</dbReference>
<organism evidence="2 3">
    <name type="scientific">Streptacidiphilus alkalitolerans</name>
    <dbReference type="NCBI Taxonomy" id="3342712"/>
    <lineage>
        <taxon>Bacteria</taxon>
        <taxon>Bacillati</taxon>
        <taxon>Actinomycetota</taxon>
        <taxon>Actinomycetes</taxon>
        <taxon>Kitasatosporales</taxon>
        <taxon>Streptomycetaceae</taxon>
        <taxon>Streptacidiphilus</taxon>
    </lineage>
</organism>
<dbReference type="EC" id="1.-.-.-" evidence="2"/>
<sequence>MSYPPARHRTLVLSGSLRTGSVTGRIARAALDRGHLGHEVVLAADLDQLPLFNEDLDTDPAPAAVAALRAQVATANSVLVLSPVHNASVSAALKNALDWLSRPRDASPLAGKPVTGLVIGYHSHGAEDHLEAILRAVGAHPNPAPIPVLGLRGLDPQRAAHDHRITAALAQALDALALALALGEARPVPLASDIGAASAGEIR</sequence>
<dbReference type="InterPro" id="IPR005025">
    <property type="entry name" value="FMN_Rdtase-like_dom"/>
</dbReference>
<dbReference type="EMBL" id="JBHEZY010000002">
    <property type="protein sequence ID" value="MFC1430246.1"/>
    <property type="molecule type" value="Genomic_DNA"/>
</dbReference>